<reference evidence="3 4" key="1">
    <citation type="journal article" date="2007" name="Science">
        <title>The Chlamydomonas genome reveals the evolution of key animal and plant functions.</title>
        <authorList>
            <person name="Merchant S.S."/>
            <person name="Prochnik S.E."/>
            <person name="Vallon O."/>
            <person name="Harris E.H."/>
            <person name="Karpowicz S.J."/>
            <person name="Witman G.B."/>
            <person name="Terry A."/>
            <person name="Salamov A."/>
            <person name="Fritz-Laylin L.K."/>
            <person name="Marechal-Drouard L."/>
            <person name="Marshall W.F."/>
            <person name="Qu L.H."/>
            <person name="Nelson D.R."/>
            <person name="Sanderfoot A.A."/>
            <person name="Spalding M.H."/>
            <person name="Kapitonov V.V."/>
            <person name="Ren Q."/>
            <person name="Ferris P."/>
            <person name="Lindquist E."/>
            <person name="Shapiro H."/>
            <person name="Lucas S.M."/>
            <person name="Grimwood J."/>
            <person name="Schmutz J."/>
            <person name="Cardol P."/>
            <person name="Cerutti H."/>
            <person name="Chanfreau G."/>
            <person name="Chen C.L."/>
            <person name="Cognat V."/>
            <person name="Croft M.T."/>
            <person name="Dent R."/>
            <person name="Dutcher S."/>
            <person name="Fernandez E."/>
            <person name="Fukuzawa H."/>
            <person name="Gonzalez-Ballester D."/>
            <person name="Gonzalez-Halphen D."/>
            <person name="Hallmann A."/>
            <person name="Hanikenne M."/>
            <person name="Hippler M."/>
            <person name="Inwood W."/>
            <person name="Jabbari K."/>
            <person name="Kalanon M."/>
            <person name="Kuras R."/>
            <person name="Lefebvre P.A."/>
            <person name="Lemaire S.D."/>
            <person name="Lobanov A.V."/>
            <person name="Lohr M."/>
            <person name="Manuell A."/>
            <person name="Meier I."/>
            <person name="Mets L."/>
            <person name="Mittag M."/>
            <person name="Mittelmeier T."/>
            <person name="Moroney J.V."/>
            <person name="Moseley J."/>
            <person name="Napoli C."/>
            <person name="Nedelcu A.M."/>
            <person name="Niyogi K."/>
            <person name="Novoselov S.V."/>
            <person name="Paulsen I.T."/>
            <person name="Pazour G."/>
            <person name="Purton S."/>
            <person name="Ral J.P."/>
            <person name="Riano-Pachon D.M."/>
            <person name="Riekhof W."/>
            <person name="Rymarquis L."/>
            <person name="Schroda M."/>
            <person name="Stern D."/>
            <person name="Umen J."/>
            <person name="Willows R."/>
            <person name="Wilson N."/>
            <person name="Zimmer S.L."/>
            <person name="Allmer J."/>
            <person name="Balk J."/>
            <person name="Bisova K."/>
            <person name="Chen C.J."/>
            <person name="Elias M."/>
            <person name="Gendler K."/>
            <person name="Hauser C."/>
            <person name="Lamb M.R."/>
            <person name="Ledford H."/>
            <person name="Long J.C."/>
            <person name="Minagawa J."/>
            <person name="Page M.D."/>
            <person name="Pan J."/>
            <person name="Pootakham W."/>
            <person name="Roje S."/>
            <person name="Rose A."/>
            <person name="Stahlberg E."/>
            <person name="Terauchi A.M."/>
            <person name="Yang P."/>
            <person name="Ball S."/>
            <person name="Bowler C."/>
            <person name="Dieckmann C.L."/>
            <person name="Gladyshev V.N."/>
            <person name="Green P."/>
            <person name="Jorgensen R."/>
            <person name="Mayfield S."/>
            <person name="Mueller-Roeber B."/>
            <person name="Rajamani S."/>
            <person name="Sayre R.T."/>
            <person name="Brokstein P."/>
            <person name="Dubchak I."/>
            <person name="Goodstein D."/>
            <person name="Hornick L."/>
            <person name="Huang Y.W."/>
            <person name="Jhaveri J."/>
            <person name="Luo Y."/>
            <person name="Martinez D."/>
            <person name="Ngau W.C."/>
            <person name="Otillar B."/>
            <person name="Poliakov A."/>
            <person name="Porter A."/>
            <person name="Szajkowski L."/>
            <person name="Werner G."/>
            <person name="Zhou K."/>
            <person name="Grigoriev I.V."/>
            <person name="Rokhsar D.S."/>
            <person name="Grossman A.R."/>
        </authorList>
    </citation>
    <scope>NUCLEOTIDE SEQUENCE [LARGE SCALE GENOMIC DNA]</scope>
    <source>
        <strain evidence="4">CC-503</strain>
    </source>
</reference>
<dbReference type="RefSeq" id="XP_042924850.1">
    <property type="nucleotide sequence ID" value="XM_043062287.1"/>
</dbReference>
<dbReference type="Gramene" id="PNW83624">
    <property type="protein sequence ID" value="PNW83624"/>
    <property type="gene ID" value="CHLRE_05g237283v5"/>
</dbReference>
<sequence>MTDYVRKSAVGGGRDRRGMEGAGRRRVVKQWARQHGLGLGHGGLPAATVRVAQEPRGRTVAILVAFGRVRAAVPMSVRDTLLDRLGDPYEVAAAVQAAVQDISAAAPRLLAEHPHLAARRLWCAERQQRLREALEALHSPAAGVPLHP</sequence>
<keyword evidence="4" id="KW-1185">Reference proteome</keyword>
<organism evidence="3 4">
    <name type="scientific">Chlamydomonas reinhardtii</name>
    <name type="common">Chlamydomonas smithii</name>
    <dbReference type="NCBI Taxonomy" id="3055"/>
    <lineage>
        <taxon>Eukaryota</taxon>
        <taxon>Viridiplantae</taxon>
        <taxon>Chlorophyta</taxon>
        <taxon>core chlorophytes</taxon>
        <taxon>Chlorophyceae</taxon>
        <taxon>CS clade</taxon>
        <taxon>Chlamydomonadales</taxon>
        <taxon>Chlamydomonadaceae</taxon>
        <taxon>Chlamydomonas</taxon>
    </lineage>
</organism>
<dbReference type="InterPro" id="IPR020850">
    <property type="entry name" value="GED_dom"/>
</dbReference>
<evidence type="ECO:0000259" key="2">
    <source>
        <dbReference type="PROSITE" id="PS51388"/>
    </source>
</evidence>
<evidence type="ECO:0000313" key="3">
    <source>
        <dbReference type="EMBL" id="PNW83624.1"/>
    </source>
</evidence>
<proteinExistence type="predicted"/>
<feature type="domain" description="GED" evidence="2">
    <location>
        <begin position="51"/>
        <end position="145"/>
    </location>
</feature>
<feature type="region of interest" description="Disordered" evidence="1">
    <location>
        <begin position="1"/>
        <end position="24"/>
    </location>
</feature>
<accession>A0A2K3DSW4</accession>
<dbReference type="AlphaFoldDB" id="A0A2K3DSW4"/>
<dbReference type="PROSITE" id="PS51388">
    <property type="entry name" value="GED"/>
    <property type="match status" value="1"/>
</dbReference>
<name>A0A2K3DSW4_CHLRE</name>
<evidence type="ECO:0000313" key="4">
    <source>
        <dbReference type="Proteomes" id="UP000006906"/>
    </source>
</evidence>
<dbReference type="EMBL" id="CM008966">
    <property type="protein sequence ID" value="PNW83624.1"/>
    <property type="molecule type" value="Genomic_DNA"/>
</dbReference>
<evidence type="ECO:0000256" key="1">
    <source>
        <dbReference type="SAM" id="MobiDB-lite"/>
    </source>
</evidence>
<dbReference type="GeneID" id="5723296"/>
<dbReference type="ExpressionAtlas" id="A0A2K3DSW4">
    <property type="expression patterns" value="baseline"/>
</dbReference>
<gene>
    <name evidence="3" type="ORF">CHLRE_05g237283v5</name>
</gene>
<dbReference type="Proteomes" id="UP000006906">
    <property type="component" value="Chromosome 5"/>
</dbReference>
<protein>
    <recommendedName>
        <fullName evidence="2">GED domain-containing protein</fullName>
    </recommendedName>
</protein>
<feature type="compositionally biased region" description="Basic and acidic residues" evidence="1">
    <location>
        <begin position="13"/>
        <end position="23"/>
    </location>
</feature>